<gene>
    <name evidence="1" type="ORF">OBBRIDRAFT_401370</name>
</gene>
<organism evidence="1 2">
    <name type="scientific">Obba rivulosa</name>
    <dbReference type="NCBI Taxonomy" id="1052685"/>
    <lineage>
        <taxon>Eukaryota</taxon>
        <taxon>Fungi</taxon>
        <taxon>Dikarya</taxon>
        <taxon>Basidiomycota</taxon>
        <taxon>Agaricomycotina</taxon>
        <taxon>Agaricomycetes</taxon>
        <taxon>Polyporales</taxon>
        <taxon>Gelatoporiaceae</taxon>
        <taxon>Obba</taxon>
    </lineage>
</organism>
<dbReference type="EMBL" id="KV722363">
    <property type="protein sequence ID" value="OCH92802.1"/>
    <property type="molecule type" value="Genomic_DNA"/>
</dbReference>
<dbReference type="AlphaFoldDB" id="A0A8E2DMH7"/>
<dbReference type="Proteomes" id="UP000250043">
    <property type="component" value="Unassembled WGS sequence"/>
</dbReference>
<evidence type="ECO:0000313" key="1">
    <source>
        <dbReference type="EMBL" id="OCH92802.1"/>
    </source>
</evidence>
<protein>
    <submittedName>
        <fullName evidence="1">Uncharacterized protein</fullName>
    </submittedName>
</protein>
<sequence>MLCGLVMVGMLINGPARGRRRQSCHRREPKVSYSTSATQELFNHQLSSKPAFVGQRHVVNENKALTRDCCDR</sequence>
<name>A0A8E2DMH7_9APHY</name>
<reference evidence="1 2" key="1">
    <citation type="submission" date="2016-07" db="EMBL/GenBank/DDBJ databases">
        <title>Draft genome of the white-rot fungus Obba rivulosa 3A-2.</title>
        <authorList>
            <consortium name="DOE Joint Genome Institute"/>
            <person name="Miettinen O."/>
            <person name="Riley R."/>
            <person name="Acob R."/>
            <person name="Barry K."/>
            <person name="Cullen D."/>
            <person name="De Vries R."/>
            <person name="Hainaut M."/>
            <person name="Hatakka A."/>
            <person name="Henrissat B."/>
            <person name="Hilden K."/>
            <person name="Kuo R."/>
            <person name="Labutti K."/>
            <person name="Lipzen A."/>
            <person name="Makela M.R."/>
            <person name="Sandor L."/>
            <person name="Spatafora J.W."/>
            <person name="Grigoriev I.V."/>
            <person name="Hibbett D.S."/>
        </authorList>
    </citation>
    <scope>NUCLEOTIDE SEQUENCE [LARGE SCALE GENOMIC DNA]</scope>
    <source>
        <strain evidence="1 2">3A-2</strain>
    </source>
</reference>
<accession>A0A8E2DMH7</accession>
<keyword evidence="2" id="KW-1185">Reference proteome</keyword>
<evidence type="ECO:0000313" key="2">
    <source>
        <dbReference type="Proteomes" id="UP000250043"/>
    </source>
</evidence>
<proteinExistence type="predicted"/>